<protein>
    <submittedName>
        <fullName evidence="1">YlbF family regulator</fullName>
    </submittedName>
</protein>
<dbReference type="Pfam" id="PF06133">
    <property type="entry name" value="Com_YlbF"/>
    <property type="match status" value="1"/>
</dbReference>
<evidence type="ECO:0000313" key="2">
    <source>
        <dbReference type="EMBL" id="MBV3392242.1"/>
    </source>
</evidence>
<evidence type="ECO:0000313" key="4">
    <source>
        <dbReference type="Proteomes" id="UP001197492"/>
    </source>
</evidence>
<reference evidence="1 4" key="1">
    <citation type="submission" date="2021-06" db="EMBL/GenBank/DDBJ databases">
        <title>Collection of gut derived symbiotic bacterial strains cultured from healthy donors.</title>
        <authorList>
            <person name="Lin H."/>
            <person name="Littmann E."/>
            <person name="Pamer E.G."/>
        </authorList>
    </citation>
    <scope>NUCLEOTIDE SEQUENCE</scope>
    <source>
        <strain evidence="2 4">MSK.21.70</strain>
        <strain evidence="1">MSK.21.82</strain>
    </source>
</reference>
<dbReference type="RefSeq" id="WP_022424187.1">
    <property type="nucleotide sequence ID" value="NZ_JAHOEB010000012.1"/>
</dbReference>
<dbReference type="InterPro" id="IPR023378">
    <property type="entry name" value="YheA/YmcA-like_dom_sf"/>
</dbReference>
<dbReference type="EMBL" id="JAHOEF010000011">
    <property type="protein sequence ID" value="MBV3382161.1"/>
    <property type="molecule type" value="Genomic_DNA"/>
</dbReference>
<proteinExistence type="predicted"/>
<dbReference type="Proteomes" id="UP001197492">
    <property type="component" value="Unassembled WGS sequence"/>
</dbReference>
<comment type="caution">
    <text evidence="1">The sequence shown here is derived from an EMBL/GenBank/DDBJ whole genome shotgun (WGS) entry which is preliminary data.</text>
</comment>
<dbReference type="GeneID" id="301323765"/>
<accession>A0AAW4MPX4</accession>
<evidence type="ECO:0000313" key="3">
    <source>
        <dbReference type="Proteomes" id="UP001196408"/>
    </source>
</evidence>
<dbReference type="EMBL" id="JAHOEL010000012">
    <property type="protein sequence ID" value="MBV3392242.1"/>
    <property type="molecule type" value="Genomic_DNA"/>
</dbReference>
<dbReference type="InterPro" id="IPR010368">
    <property type="entry name" value="Com_YlbF"/>
</dbReference>
<name>A0AAW4MPX4_9FIRM</name>
<evidence type="ECO:0000313" key="1">
    <source>
        <dbReference type="EMBL" id="MBV3382161.1"/>
    </source>
</evidence>
<sequence>MNQITKNKADSLNQLILNNPLIQEFKKYEKTLREHPELLSLEDEIKQESQIILKKKALGELTDEELKAYQDKKAYFENHPLIVNYLNLKSEVNDYLIQVETIINEELLKAID</sequence>
<dbReference type="AlphaFoldDB" id="A0AAW4MPX4"/>
<dbReference type="SUPFAM" id="SSF158622">
    <property type="entry name" value="YheA/YmcA-like"/>
    <property type="match status" value="1"/>
</dbReference>
<organism evidence="1 3">
    <name type="scientific">Catenibacterium mitsuokai</name>
    <dbReference type="NCBI Taxonomy" id="100886"/>
    <lineage>
        <taxon>Bacteria</taxon>
        <taxon>Bacillati</taxon>
        <taxon>Bacillota</taxon>
        <taxon>Erysipelotrichia</taxon>
        <taxon>Erysipelotrichales</taxon>
        <taxon>Coprobacillaceae</taxon>
        <taxon>Catenibacterium</taxon>
    </lineage>
</organism>
<keyword evidence="4" id="KW-1185">Reference proteome</keyword>
<gene>
    <name evidence="1" type="ORF">KSV97_02745</name>
    <name evidence="2" type="ORF">KSW06_03050</name>
</gene>
<dbReference type="Proteomes" id="UP001196408">
    <property type="component" value="Unassembled WGS sequence"/>
</dbReference>
<dbReference type="Gene3D" id="1.20.1500.10">
    <property type="entry name" value="YheA/YmcA-like"/>
    <property type="match status" value="1"/>
</dbReference>